<feature type="domain" description="Glycosyl transferase family 1" evidence="1">
    <location>
        <begin position="189"/>
        <end position="341"/>
    </location>
</feature>
<dbReference type="SUPFAM" id="SSF53756">
    <property type="entry name" value="UDP-Glycosyltransferase/glycogen phosphorylase"/>
    <property type="match status" value="1"/>
</dbReference>
<dbReference type="CDD" id="cd03801">
    <property type="entry name" value="GT4_PimA-like"/>
    <property type="match status" value="1"/>
</dbReference>
<dbReference type="PANTHER" id="PTHR45947:SF3">
    <property type="entry name" value="SULFOQUINOVOSYL TRANSFERASE SQD2"/>
    <property type="match status" value="1"/>
</dbReference>
<dbReference type="EMBL" id="JAINUY010000006">
    <property type="protein sequence ID" value="MBZ4036542.1"/>
    <property type="molecule type" value="Genomic_DNA"/>
</dbReference>
<feature type="domain" description="Glycosyltransferase subfamily 4-like N-terminal" evidence="2">
    <location>
        <begin position="15"/>
        <end position="175"/>
    </location>
</feature>
<dbReference type="Pfam" id="PF00534">
    <property type="entry name" value="Glycos_transf_1"/>
    <property type="match status" value="1"/>
</dbReference>
<dbReference type="PANTHER" id="PTHR45947">
    <property type="entry name" value="SULFOQUINOVOSYL TRANSFERASE SQD2"/>
    <property type="match status" value="1"/>
</dbReference>
<dbReference type="GO" id="GO:0016757">
    <property type="term" value="F:glycosyltransferase activity"/>
    <property type="evidence" value="ECO:0007669"/>
    <property type="project" value="InterPro"/>
</dbReference>
<dbReference type="InterPro" id="IPR001296">
    <property type="entry name" value="Glyco_trans_1"/>
</dbReference>
<sequence length="370" mass="42560">MLKILYVVSTLKRTGPTNVLYNLVAELDRKEFEPIILTLSEEDPNFPSSWRAFEDLNVKIFSFNFSRIKGFVSGRKEIRKFIEQHNINVVHLYGFRGDFMLNREITKNVKIISTINSNIYDDYTMLYGKYTGRIMAYLHIKSLKGKIGVACSNFVSEELKKRYNVDLKVIYNGIPYKEYTAASKEEQISIRKKLDLPLDQKIFIFVGYLIYRKDPITVINAFLNSRACKNSTLLIIGDGPLREECKEKCDLKKGNVKFLGNQPSTIEYLKASDFYISSAYSEGLPTSVMEAMSCGLPVVLSNIKPHEELVSGLNWNYLFPVNDYKKLSIIIDDIIEKDYGTLSNKCQSVILNEINSNVMATKYQLLYKYD</sequence>
<accession>A0A9X1HDC3</accession>
<dbReference type="Pfam" id="PF13439">
    <property type="entry name" value="Glyco_transf_4"/>
    <property type="match status" value="1"/>
</dbReference>
<gene>
    <name evidence="3" type="ORF">K6T82_17360</name>
</gene>
<reference evidence="3 4" key="1">
    <citation type="journal article" date="2023" name="Antonie Van Leeuwenhoek">
        <title>Flavobacterium potami sp. nov., a multi-metal resistance genes harbouring bacterium isolated from shallow river silt.</title>
        <authorList>
            <person name="Li S."/>
            <person name="Mao S."/>
            <person name="Mu W."/>
            <person name="Guo B."/>
            <person name="Li C."/>
            <person name="Zhu Q."/>
            <person name="Hou X."/>
            <person name="Zhao Y."/>
            <person name="Wei S."/>
            <person name="Liu H."/>
            <person name="Liu A."/>
        </authorList>
    </citation>
    <scope>NUCLEOTIDE SEQUENCE [LARGE SCALE GENOMIC DNA]</scope>
    <source>
        <strain evidence="3 4">17A</strain>
    </source>
</reference>
<evidence type="ECO:0000259" key="2">
    <source>
        <dbReference type="Pfam" id="PF13439"/>
    </source>
</evidence>
<protein>
    <submittedName>
        <fullName evidence="3">Glycosyltransferase family 4 protein</fullName>
    </submittedName>
</protein>
<name>A0A9X1HDC3_9FLAO</name>
<comment type="caution">
    <text evidence="3">The sequence shown here is derived from an EMBL/GenBank/DDBJ whole genome shotgun (WGS) entry which is preliminary data.</text>
</comment>
<evidence type="ECO:0000313" key="4">
    <source>
        <dbReference type="Proteomes" id="UP001139366"/>
    </source>
</evidence>
<dbReference type="AlphaFoldDB" id="A0A9X1HDC3"/>
<keyword evidence="4" id="KW-1185">Reference proteome</keyword>
<evidence type="ECO:0000313" key="3">
    <source>
        <dbReference type="EMBL" id="MBZ4036542.1"/>
    </source>
</evidence>
<proteinExistence type="predicted"/>
<dbReference type="Proteomes" id="UP001139366">
    <property type="component" value="Unassembled WGS sequence"/>
</dbReference>
<dbReference type="InterPro" id="IPR028098">
    <property type="entry name" value="Glyco_trans_4-like_N"/>
</dbReference>
<dbReference type="Gene3D" id="3.40.50.2000">
    <property type="entry name" value="Glycogen Phosphorylase B"/>
    <property type="match status" value="2"/>
</dbReference>
<evidence type="ECO:0000259" key="1">
    <source>
        <dbReference type="Pfam" id="PF00534"/>
    </source>
</evidence>
<organism evidence="3 4">
    <name type="scientific">Flavobacterium potami</name>
    <dbReference type="NCBI Taxonomy" id="2872310"/>
    <lineage>
        <taxon>Bacteria</taxon>
        <taxon>Pseudomonadati</taxon>
        <taxon>Bacteroidota</taxon>
        <taxon>Flavobacteriia</taxon>
        <taxon>Flavobacteriales</taxon>
        <taxon>Flavobacteriaceae</taxon>
        <taxon>Flavobacterium</taxon>
    </lineage>
</organism>
<dbReference type="RefSeq" id="WP_223708262.1">
    <property type="nucleotide sequence ID" value="NZ_JAINUY010000006.1"/>
</dbReference>
<dbReference type="InterPro" id="IPR050194">
    <property type="entry name" value="Glycosyltransferase_grp1"/>
</dbReference>